<comment type="similarity">
    <text evidence="1">Belongs to the ataxin-10 family.</text>
</comment>
<organism evidence="7 8">
    <name type="scientific">Phyllotreta striolata</name>
    <name type="common">Striped flea beetle</name>
    <name type="synonym">Crioceris striolata</name>
    <dbReference type="NCBI Taxonomy" id="444603"/>
    <lineage>
        <taxon>Eukaryota</taxon>
        <taxon>Metazoa</taxon>
        <taxon>Ecdysozoa</taxon>
        <taxon>Arthropoda</taxon>
        <taxon>Hexapoda</taxon>
        <taxon>Insecta</taxon>
        <taxon>Pterygota</taxon>
        <taxon>Neoptera</taxon>
        <taxon>Endopterygota</taxon>
        <taxon>Coleoptera</taxon>
        <taxon>Polyphaga</taxon>
        <taxon>Cucujiformia</taxon>
        <taxon>Chrysomeloidea</taxon>
        <taxon>Chrysomelidae</taxon>
        <taxon>Galerucinae</taxon>
        <taxon>Alticini</taxon>
        <taxon>Phyllotreta</taxon>
    </lineage>
</organism>
<dbReference type="SUPFAM" id="SSF48371">
    <property type="entry name" value="ARM repeat"/>
    <property type="match status" value="1"/>
</dbReference>
<dbReference type="GO" id="GO:0031175">
    <property type="term" value="P:neuron projection development"/>
    <property type="evidence" value="ECO:0007669"/>
    <property type="project" value="TreeGrafter"/>
</dbReference>
<gene>
    <name evidence="7" type="ORF">PHYEVI_LOCUS10486</name>
</gene>
<keyword evidence="4" id="KW-0131">Cell cycle</keyword>
<dbReference type="InterPro" id="IPR016024">
    <property type="entry name" value="ARM-type_fold"/>
</dbReference>
<keyword evidence="8" id="KW-1185">Reference proteome</keyword>
<proteinExistence type="inferred from homology"/>
<evidence type="ECO:0000313" key="7">
    <source>
        <dbReference type="EMBL" id="CAG9864229.1"/>
    </source>
</evidence>
<evidence type="ECO:0000313" key="8">
    <source>
        <dbReference type="Proteomes" id="UP001153712"/>
    </source>
</evidence>
<evidence type="ECO:0000256" key="1">
    <source>
        <dbReference type="ARBA" id="ARBA00008384"/>
    </source>
</evidence>
<feature type="domain" description="Ataxin-10" evidence="6">
    <location>
        <begin position="349"/>
        <end position="444"/>
    </location>
</feature>
<dbReference type="Gene3D" id="1.25.10.10">
    <property type="entry name" value="Leucine-rich Repeat Variant"/>
    <property type="match status" value="1"/>
</dbReference>
<comment type="function">
    <text evidence="5">May play a role in the regulation of cytokinesis. May play a role in signaling by stimulating protein glycosylation. Induces neuritogenesis by activating the Ras-MAP kinase pathway and is necessary for the survival of cerebellar neurons. Does not appear to play a major role in ciliogenesis.</text>
</comment>
<dbReference type="InterPro" id="IPR051374">
    <property type="entry name" value="Ataxin-10/CTR86_families"/>
</dbReference>
<dbReference type="PANTHER" id="PTHR13255:SF0">
    <property type="entry name" value="ATAXIN-10"/>
    <property type="match status" value="1"/>
</dbReference>
<dbReference type="AlphaFoldDB" id="A0A9N9U0K5"/>
<dbReference type="PANTHER" id="PTHR13255">
    <property type="entry name" value="ATAXIN-10"/>
    <property type="match status" value="1"/>
</dbReference>
<name>A0A9N9U0K5_PHYSR</name>
<sequence>MDKESSPFQSAIRNNVKYITLKTAIPEQVTGNILHHFQIERCTDGIIKLDVQEDVFKYLETKLNIICNSTELLTDDRNNALIELYRCFRNSSINERSQNFICFETTILKTTKSVIDTIDRNNILMKIILQFLINIITSNRNVGEKVHEEFSAILKTLVNERLHIYECSALLYNISLHVPLESDTIDIMFKLHSESNQSEFVQFFIENCISTDEFWNLYDNLETSQKLISLETIRAQQISDMEYNLPTSAVQIIIIDFLDSPKIFFKINNLTTNEEIREVSLLLEILSCLSSSDKYLCILQENRNIIINASALLINFHKLGKCSGSLFTPIQKLAECTPEDSENPVFGLKVDLIRLVGNLCWKNPLMQNLARESEVIPVILDCCNIDVKNPFIIQWCILAIRNLCDNNIENQRIISGMRREGTVSSQVLNEFGVTLDSDGQNQLKIIPLDSLKQQ</sequence>
<evidence type="ECO:0000256" key="2">
    <source>
        <dbReference type="ARBA" id="ARBA00018804"/>
    </source>
</evidence>
<dbReference type="InterPro" id="IPR011989">
    <property type="entry name" value="ARM-like"/>
</dbReference>
<dbReference type="GO" id="GO:0051301">
    <property type="term" value="P:cell division"/>
    <property type="evidence" value="ECO:0007669"/>
    <property type="project" value="UniProtKB-KW"/>
</dbReference>
<evidence type="ECO:0000256" key="5">
    <source>
        <dbReference type="ARBA" id="ARBA00045173"/>
    </source>
</evidence>
<protein>
    <recommendedName>
        <fullName evidence="2">Ataxin-10</fullName>
    </recommendedName>
</protein>
<evidence type="ECO:0000259" key="6">
    <source>
        <dbReference type="Pfam" id="PF09759"/>
    </source>
</evidence>
<evidence type="ECO:0000256" key="3">
    <source>
        <dbReference type="ARBA" id="ARBA00022618"/>
    </source>
</evidence>
<accession>A0A9N9U0K5</accession>
<dbReference type="EMBL" id="OU900100">
    <property type="protein sequence ID" value="CAG9864229.1"/>
    <property type="molecule type" value="Genomic_DNA"/>
</dbReference>
<reference evidence="7" key="1">
    <citation type="submission" date="2022-01" db="EMBL/GenBank/DDBJ databases">
        <authorList>
            <person name="King R."/>
        </authorList>
    </citation>
    <scope>NUCLEOTIDE SEQUENCE</scope>
</reference>
<dbReference type="OrthoDB" id="379794at2759"/>
<dbReference type="GO" id="GO:0005829">
    <property type="term" value="C:cytosol"/>
    <property type="evidence" value="ECO:0007669"/>
    <property type="project" value="TreeGrafter"/>
</dbReference>
<evidence type="ECO:0000256" key="4">
    <source>
        <dbReference type="ARBA" id="ARBA00023306"/>
    </source>
</evidence>
<dbReference type="InterPro" id="IPR019156">
    <property type="entry name" value="Ataxin-10_domain"/>
</dbReference>
<keyword evidence="3" id="KW-0132">Cell division</keyword>
<dbReference type="Pfam" id="PF09759">
    <property type="entry name" value="Atx10homo_assoc"/>
    <property type="match status" value="1"/>
</dbReference>
<dbReference type="Proteomes" id="UP001153712">
    <property type="component" value="Chromosome 7"/>
</dbReference>